<evidence type="ECO:0000313" key="3">
    <source>
        <dbReference type="Proteomes" id="UP000807353"/>
    </source>
</evidence>
<dbReference type="AlphaFoldDB" id="A0A9P5Y0V5"/>
<evidence type="ECO:0000313" key="2">
    <source>
        <dbReference type="EMBL" id="KAF9459296.1"/>
    </source>
</evidence>
<feature type="region of interest" description="Disordered" evidence="1">
    <location>
        <begin position="159"/>
        <end position="182"/>
    </location>
</feature>
<dbReference type="Proteomes" id="UP000807353">
    <property type="component" value="Unassembled WGS sequence"/>
</dbReference>
<feature type="region of interest" description="Disordered" evidence="1">
    <location>
        <begin position="195"/>
        <end position="223"/>
    </location>
</feature>
<sequence>MTLCLQDALKGQNDHWMQLRSSLTCSIKIQSYLEVLKHITKRSKKNEDVEYWCKRQTVIGMYDEVSPDELSSRAISCILSLPLALVFPTRETFRHIVNPPKCFVHRIPPKLPFPHSIARTRIRSGAVNAENKINKQIGVVHLAQIEGSRRVNVGKLMCQTSHNRRNQDRQSSNKNGGGLGLDGIQLGNRDFAVRKSVKSRDEAKKVLRVNSDSHPNTRDVRIS</sequence>
<reference evidence="2" key="1">
    <citation type="submission" date="2020-11" db="EMBL/GenBank/DDBJ databases">
        <authorList>
            <consortium name="DOE Joint Genome Institute"/>
            <person name="Ahrendt S."/>
            <person name="Riley R."/>
            <person name="Andreopoulos W."/>
            <person name="Labutti K."/>
            <person name="Pangilinan J."/>
            <person name="Ruiz-Duenas F.J."/>
            <person name="Barrasa J.M."/>
            <person name="Sanchez-Garcia M."/>
            <person name="Camarero S."/>
            <person name="Miyauchi S."/>
            <person name="Serrano A."/>
            <person name="Linde D."/>
            <person name="Babiker R."/>
            <person name="Drula E."/>
            <person name="Ayuso-Fernandez I."/>
            <person name="Pacheco R."/>
            <person name="Padilla G."/>
            <person name="Ferreira P."/>
            <person name="Barriuso J."/>
            <person name="Kellner H."/>
            <person name="Castanera R."/>
            <person name="Alfaro M."/>
            <person name="Ramirez L."/>
            <person name="Pisabarro A.G."/>
            <person name="Kuo A."/>
            <person name="Tritt A."/>
            <person name="Lipzen A."/>
            <person name="He G."/>
            <person name="Yan M."/>
            <person name="Ng V."/>
            <person name="Cullen D."/>
            <person name="Martin F."/>
            <person name="Rosso M.-N."/>
            <person name="Henrissat B."/>
            <person name="Hibbett D."/>
            <person name="Martinez A.T."/>
            <person name="Grigoriev I.V."/>
        </authorList>
    </citation>
    <scope>NUCLEOTIDE SEQUENCE</scope>
    <source>
        <strain evidence="2">CBS 247.69</strain>
    </source>
</reference>
<organism evidence="2 3">
    <name type="scientific">Collybia nuda</name>
    <dbReference type="NCBI Taxonomy" id="64659"/>
    <lineage>
        <taxon>Eukaryota</taxon>
        <taxon>Fungi</taxon>
        <taxon>Dikarya</taxon>
        <taxon>Basidiomycota</taxon>
        <taxon>Agaricomycotina</taxon>
        <taxon>Agaricomycetes</taxon>
        <taxon>Agaricomycetidae</taxon>
        <taxon>Agaricales</taxon>
        <taxon>Tricholomatineae</taxon>
        <taxon>Clitocybaceae</taxon>
        <taxon>Collybia</taxon>
    </lineage>
</organism>
<proteinExistence type="predicted"/>
<accession>A0A9P5Y0V5</accession>
<protein>
    <submittedName>
        <fullName evidence="2">Uncharacterized protein</fullName>
    </submittedName>
</protein>
<comment type="caution">
    <text evidence="2">The sequence shown here is derived from an EMBL/GenBank/DDBJ whole genome shotgun (WGS) entry which is preliminary data.</text>
</comment>
<dbReference type="EMBL" id="MU150319">
    <property type="protein sequence ID" value="KAF9459296.1"/>
    <property type="molecule type" value="Genomic_DNA"/>
</dbReference>
<gene>
    <name evidence="2" type="ORF">BDZ94DRAFT_1239316</name>
</gene>
<name>A0A9P5Y0V5_9AGAR</name>
<evidence type="ECO:0000256" key="1">
    <source>
        <dbReference type="SAM" id="MobiDB-lite"/>
    </source>
</evidence>
<keyword evidence="3" id="KW-1185">Reference proteome</keyword>